<dbReference type="RefSeq" id="WP_084282606.1">
    <property type="nucleotide sequence ID" value="NZ_FWXJ01000002.1"/>
</dbReference>
<organism evidence="1 2">
    <name type="scientific">Polynucleobacter kasalickyi</name>
    <dbReference type="NCBI Taxonomy" id="1938817"/>
    <lineage>
        <taxon>Bacteria</taxon>
        <taxon>Pseudomonadati</taxon>
        <taxon>Pseudomonadota</taxon>
        <taxon>Betaproteobacteria</taxon>
        <taxon>Burkholderiales</taxon>
        <taxon>Burkholderiaceae</taxon>
        <taxon>Polynucleobacter</taxon>
    </lineage>
</organism>
<protein>
    <submittedName>
        <fullName evidence="1">Phosphoglycolate phosphatase</fullName>
    </submittedName>
</protein>
<dbReference type="PANTHER" id="PTHR43434:SF24">
    <property type="entry name" value="HYDROLASE-RELATED"/>
    <property type="match status" value="1"/>
</dbReference>
<evidence type="ECO:0000313" key="2">
    <source>
        <dbReference type="Proteomes" id="UP000192708"/>
    </source>
</evidence>
<dbReference type="SFLD" id="SFLDG01129">
    <property type="entry name" value="C1.5:_HAD__Beta-PGM__Phosphata"/>
    <property type="match status" value="1"/>
</dbReference>
<dbReference type="STRING" id="1938817.SAMN06296008_102239"/>
<dbReference type="InterPro" id="IPR041492">
    <property type="entry name" value="HAD_2"/>
</dbReference>
<sequence length="219" mass="24597">MTLKNNKFEMVIWDWDGTIMNSTPTIVECMQQSCRDLGMPVPSDQIASHVIGLGIIESIRIAMPTVAEADYPLVLERFRHYYLGKDHELTMFEGIRELLSDLKANGHILAVATGKPRVGLNRSLNNHQLDDYFHDSRTADETRSKPNPQMLLELMEKWAIPAHKIVMIGDTTHDLKMAKSAGVSAIAMSYGAHSAEELLAHQPLACFSKVEDLRHFLLS</sequence>
<dbReference type="InterPro" id="IPR023198">
    <property type="entry name" value="PGP-like_dom2"/>
</dbReference>
<proteinExistence type="predicted"/>
<accession>A0A1W1YC63</accession>
<dbReference type="InterPro" id="IPR036412">
    <property type="entry name" value="HAD-like_sf"/>
</dbReference>
<dbReference type="GO" id="GO:0006281">
    <property type="term" value="P:DNA repair"/>
    <property type="evidence" value="ECO:0007669"/>
    <property type="project" value="TreeGrafter"/>
</dbReference>
<dbReference type="AlphaFoldDB" id="A0A1W1YC63"/>
<dbReference type="GO" id="GO:0005829">
    <property type="term" value="C:cytosol"/>
    <property type="evidence" value="ECO:0007669"/>
    <property type="project" value="TreeGrafter"/>
</dbReference>
<dbReference type="Gene3D" id="3.40.50.1000">
    <property type="entry name" value="HAD superfamily/HAD-like"/>
    <property type="match status" value="1"/>
</dbReference>
<dbReference type="GO" id="GO:0008967">
    <property type="term" value="F:phosphoglycolate phosphatase activity"/>
    <property type="evidence" value="ECO:0007669"/>
    <property type="project" value="TreeGrafter"/>
</dbReference>
<dbReference type="EMBL" id="FWXJ01000002">
    <property type="protein sequence ID" value="SMC33736.1"/>
    <property type="molecule type" value="Genomic_DNA"/>
</dbReference>
<dbReference type="OrthoDB" id="9782449at2"/>
<evidence type="ECO:0000313" key="1">
    <source>
        <dbReference type="EMBL" id="SMC33736.1"/>
    </source>
</evidence>
<dbReference type="Proteomes" id="UP000192708">
    <property type="component" value="Unassembled WGS sequence"/>
</dbReference>
<dbReference type="Pfam" id="PF13419">
    <property type="entry name" value="HAD_2"/>
    <property type="match status" value="1"/>
</dbReference>
<reference evidence="1 2" key="1">
    <citation type="submission" date="2017-04" db="EMBL/GenBank/DDBJ databases">
        <authorList>
            <person name="Afonso C.L."/>
            <person name="Miller P.J."/>
            <person name="Scott M.A."/>
            <person name="Spackman E."/>
            <person name="Goraichik I."/>
            <person name="Dimitrov K.M."/>
            <person name="Suarez D.L."/>
            <person name="Swayne D.E."/>
        </authorList>
    </citation>
    <scope>NUCLEOTIDE SEQUENCE [LARGE SCALE GENOMIC DNA]</scope>
    <source>
        <strain evidence="1 2">VK13</strain>
    </source>
</reference>
<gene>
    <name evidence="1" type="ORF">SAMN06296008_102239</name>
</gene>
<dbReference type="InterPro" id="IPR006439">
    <property type="entry name" value="HAD-SF_hydro_IA"/>
</dbReference>
<name>A0A1W1YC63_9BURK</name>
<dbReference type="InterPro" id="IPR050155">
    <property type="entry name" value="HAD-like_hydrolase_sf"/>
</dbReference>
<dbReference type="SFLD" id="SFLDS00003">
    <property type="entry name" value="Haloacid_Dehalogenase"/>
    <property type="match status" value="1"/>
</dbReference>
<dbReference type="SUPFAM" id="SSF56784">
    <property type="entry name" value="HAD-like"/>
    <property type="match status" value="1"/>
</dbReference>
<dbReference type="InterPro" id="IPR023214">
    <property type="entry name" value="HAD_sf"/>
</dbReference>
<dbReference type="SFLD" id="SFLDG01135">
    <property type="entry name" value="C1.5.6:_HAD__Beta-PGM__Phospha"/>
    <property type="match status" value="1"/>
</dbReference>
<dbReference type="Gene3D" id="1.10.150.240">
    <property type="entry name" value="Putative phosphatase, domain 2"/>
    <property type="match status" value="1"/>
</dbReference>
<keyword evidence="2" id="KW-1185">Reference proteome</keyword>
<dbReference type="NCBIfam" id="TIGR01549">
    <property type="entry name" value="HAD-SF-IA-v1"/>
    <property type="match status" value="1"/>
</dbReference>
<dbReference type="PANTHER" id="PTHR43434">
    <property type="entry name" value="PHOSPHOGLYCOLATE PHOSPHATASE"/>
    <property type="match status" value="1"/>
</dbReference>